<accession>A0A0G1K4I8</accession>
<dbReference type="PANTHER" id="PTHR34322:SF2">
    <property type="entry name" value="TRANSPOSASE IS200-LIKE DOMAIN-CONTAINING PROTEIN"/>
    <property type="match status" value="1"/>
</dbReference>
<evidence type="ECO:0000259" key="1">
    <source>
        <dbReference type="SMART" id="SM01321"/>
    </source>
</evidence>
<dbReference type="SMART" id="SM01321">
    <property type="entry name" value="Y1_Tnp"/>
    <property type="match status" value="1"/>
</dbReference>
<dbReference type="GO" id="GO:0006313">
    <property type="term" value="P:DNA transposition"/>
    <property type="evidence" value="ECO:0007669"/>
    <property type="project" value="InterPro"/>
</dbReference>
<dbReference type="Gene3D" id="3.30.70.1290">
    <property type="entry name" value="Transposase IS200-like"/>
    <property type="match status" value="1"/>
</dbReference>
<dbReference type="PATRIC" id="fig|1618657.3.peg.258"/>
<protein>
    <recommendedName>
        <fullName evidence="1">Transposase IS200-like domain-containing protein</fullName>
    </recommendedName>
</protein>
<feature type="domain" description="Transposase IS200-like" evidence="1">
    <location>
        <begin position="6"/>
        <end position="149"/>
    </location>
</feature>
<proteinExistence type="predicted"/>
<evidence type="ECO:0000313" key="2">
    <source>
        <dbReference type="EMBL" id="KKT78535.1"/>
    </source>
</evidence>
<name>A0A0G1K4I8_9BACT</name>
<dbReference type="GO" id="GO:0004803">
    <property type="term" value="F:transposase activity"/>
    <property type="evidence" value="ECO:0007669"/>
    <property type="project" value="InterPro"/>
</dbReference>
<dbReference type="GO" id="GO:0003677">
    <property type="term" value="F:DNA binding"/>
    <property type="evidence" value="ECO:0007669"/>
    <property type="project" value="InterPro"/>
</dbReference>
<dbReference type="InterPro" id="IPR002686">
    <property type="entry name" value="Transposase_17"/>
</dbReference>
<dbReference type="PANTHER" id="PTHR34322">
    <property type="entry name" value="TRANSPOSASE, Y1_TNP DOMAIN-CONTAINING"/>
    <property type="match status" value="1"/>
</dbReference>
<gene>
    <name evidence="2" type="ORF">UW74_C0022G0002</name>
</gene>
<dbReference type="SUPFAM" id="SSF143422">
    <property type="entry name" value="Transposase IS200-like"/>
    <property type="match status" value="1"/>
</dbReference>
<evidence type="ECO:0000313" key="3">
    <source>
        <dbReference type="Proteomes" id="UP000034889"/>
    </source>
</evidence>
<sequence length="231" mass="27801">MKRIKPSDGIYHVYNRGVEKRDIFTKDGDRMRFLYSLIIFNSTEDADNERHYFEPNFSNLTEVGLRYSDQKKLVKIHAFVLMRNHYHLMIEQVEDNGITTFMRKLGTGYTNYFNKKYERVGALFQGKYKAIILEEQRQFLYLPYYIHLNPLDVVEPEWKNGKINNLKNALKFLETYKWSSHLDYLGEKNFPSILDTNMLSEFYGNESRYREGIEEWIRENSYQEFEDISLD</sequence>
<comment type="caution">
    <text evidence="2">The sequence shown here is derived from an EMBL/GenBank/DDBJ whole genome shotgun (WGS) entry which is preliminary data.</text>
</comment>
<reference evidence="2 3" key="1">
    <citation type="journal article" date="2015" name="Nature">
        <title>rRNA introns, odd ribosomes, and small enigmatic genomes across a large radiation of phyla.</title>
        <authorList>
            <person name="Brown C.T."/>
            <person name="Hug L.A."/>
            <person name="Thomas B.C."/>
            <person name="Sharon I."/>
            <person name="Castelle C.J."/>
            <person name="Singh A."/>
            <person name="Wilkins M.J."/>
            <person name="Williams K.H."/>
            <person name="Banfield J.F."/>
        </authorList>
    </citation>
    <scope>NUCLEOTIDE SEQUENCE [LARGE SCALE GENOMIC DNA]</scope>
</reference>
<dbReference type="AlphaFoldDB" id="A0A0G1K4I8"/>
<dbReference type="InterPro" id="IPR036515">
    <property type="entry name" value="Transposase_17_sf"/>
</dbReference>
<dbReference type="Pfam" id="PF01797">
    <property type="entry name" value="Y1_Tnp"/>
    <property type="match status" value="1"/>
</dbReference>
<organism evidence="2 3">
    <name type="scientific">Candidatus Giovannonibacteria bacterium GW2011_GWC2_44_8</name>
    <dbReference type="NCBI Taxonomy" id="1618657"/>
    <lineage>
        <taxon>Bacteria</taxon>
        <taxon>Candidatus Giovannoniibacteriota</taxon>
    </lineage>
</organism>
<dbReference type="Proteomes" id="UP000034889">
    <property type="component" value="Unassembled WGS sequence"/>
</dbReference>
<dbReference type="EMBL" id="LCJM01000022">
    <property type="protein sequence ID" value="KKT78535.1"/>
    <property type="molecule type" value="Genomic_DNA"/>
</dbReference>